<organism evidence="2 3">
    <name type="scientific">Canariomyces notabilis</name>
    <dbReference type="NCBI Taxonomy" id="2074819"/>
    <lineage>
        <taxon>Eukaryota</taxon>
        <taxon>Fungi</taxon>
        <taxon>Dikarya</taxon>
        <taxon>Ascomycota</taxon>
        <taxon>Pezizomycotina</taxon>
        <taxon>Sordariomycetes</taxon>
        <taxon>Sordariomycetidae</taxon>
        <taxon>Sordariales</taxon>
        <taxon>Chaetomiaceae</taxon>
        <taxon>Canariomyces</taxon>
    </lineage>
</organism>
<proteinExistence type="predicted"/>
<dbReference type="EMBL" id="MU853367">
    <property type="protein sequence ID" value="KAK4107924.1"/>
    <property type="molecule type" value="Genomic_DNA"/>
</dbReference>
<gene>
    <name evidence="2" type="ORF">N656DRAFT_454668</name>
</gene>
<dbReference type="RefSeq" id="XP_064665494.1">
    <property type="nucleotide sequence ID" value="XM_064809700.1"/>
</dbReference>
<comment type="caution">
    <text evidence="2">The sequence shown here is derived from an EMBL/GenBank/DDBJ whole genome shotgun (WGS) entry which is preliminary data.</text>
</comment>
<reference evidence="2" key="1">
    <citation type="journal article" date="2023" name="Mol. Phylogenet. Evol.">
        <title>Genome-scale phylogeny and comparative genomics of the fungal order Sordariales.</title>
        <authorList>
            <person name="Hensen N."/>
            <person name="Bonometti L."/>
            <person name="Westerberg I."/>
            <person name="Brannstrom I.O."/>
            <person name="Guillou S."/>
            <person name="Cros-Aarteil S."/>
            <person name="Calhoun S."/>
            <person name="Haridas S."/>
            <person name="Kuo A."/>
            <person name="Mondo S."/>
            <person name="Pangilinan J."/>
            <person name="Riley R."/>
            <person name="LaButti K."/>
            <person name="Andreopoulos B."/>
            <person name="Lipzen A."/>
            <person name="Chen C."/>
            <person name="Yan M."/>
            <person name="Daum C."/>
            <person name="Ng V."/>
            <person name="Clum A."/>
            <person name="Steindorff A."/>
            <person name="Ohm R.A."/>
            <person name="Martin F."/>
            <person name="Silar P."/>
            <person name="Natvig D.O."/>
            <person name="Lalanne C."/>
            <person name="Gautier V."/>
            <person name="Ament-Velasquez S.L."/>
            <person name="Kruys A."/>
            <person name="Hutchinson M.I."/>
            <person name="Powell A.J."/>
            <person name="Barry K."/>
            <person name="Miller A.N."/>
            <person name="Grigoriev I.V."/>
            <person name="Debuchy R."/>
            <person name="Gladieux P."/>
            <person name="Hiltunen Thoren M."/>
            <person name="Johannesson H."/>
        </authorList>
    </citation>
    <scope>NUCLEOTIDE SEQUENCE</scope>
    <source>
        <strain evidence="2">CBS 508.74</strain>
    </source>
</reference>
<evidence type="ECO:0000256" key="1">
    <source>
        <dbReference type="SAM" id="MobiDB-lite"/>
    </source>
</evidence>
<dbReference type="GeneID" id="89933824"/>
<keyword evidence="3" id="KW-1185">Reference proteome</keyword>
<accession>A0AAN6T8F7</accession>
<protein>
    <submittedName>
        <fullName evidence="2">Uncharacterized protein</fullName>
    </submittedName>
</protein>
<dbReference type="Proteomes" id="UP001302812">
    <property type="component" value="Unassembled WGS sequence"/>
</dbReference>
<sequence>MYEISMQDFLTDRAKAARSPSPNDEAPAHPLLRPTAGCPKWQGCPRGCGRVMDGALREMPAMVDTYNASTLSFFLHLGCPLLSLQSDSHPKRKALVPASAAEDESTWTKEFSTVPAVLRTYTHAHIRVETIDTANPSDLRWPQPRLFPSGLAFLRPTSLEYLTSAIAERLVLGLHHLTLPPGLLLFRYSL</sequence>
<name>A0AAN6T8F7_9PEZI</name>
<evidence type="ECO:0000313" key="2">
    <source>
        <dbReference type="EMBL" id="KAK4107924.1"/>
    </source>
</evidence>
<feature type="region of interest" description="Disordered" evidence="1">
    <location>
        <begin position="13"/>
        <end position="32"/>
    </location>
</feature>
<evidence type="ECO:0000313" key="3">
    <source>
        <dbReference type="Proteomes" id="UP001302812"/>
    </source>
</evidence>
<dbReference type="AlphaFoldDB" id="A0AAN6T8F7"/>
<reference evidence="2" key="2">
    <citation type="submission" date="2023-05" db="EMBL/GenBank/DDBJ databases">
        <authorList>
            <consortium name="Lawrence Berkeley National Laboratory"/>
            <person name="Steindorff A."/>
            <person name="Hensen N."/>
            <person name="Bonometti L."/>
            <person name="Westerberg I."/>
            <person name="Brannstrom I.O."/>
            <person name="Guillou S."/>
            <person name="Cros-Aarteil S."/>
            <person name="Calhoun S."/>
            <person name="Haridas S."/>
            <person name="Kuo A."/>
            <person name="Mondo S."/>
            <person name="Pangilinan J."/>
            <person name="Riley R."/>
            <person name="Labutti K."/>
            <person name="Andreopoulos B."/>
            <person name="Lipzen A."/>
            <person name="Chen C."/>
            <person name="Yanf M."/>
            <person name="Daum C."/>
            <person name="Ng V."/>
            <person name="Clum A."/>
            <person name="Ohm R."/>
            <person name="Martin F."/>
            <person name="Silar P."/>
            <person name="Natvig D."/>
            <person name="Lalanne C."/>
            <person name="Gautier V."/>
            <person name="Ament-Velasquez S.L."/>
            <person name="Kruys A."/>
            <person name="Hutchinson M.I."/>
            <person name="Powell A.J."/>
            <person name="Barry K."/>
            <person name="Miller A.N."/>
            <person name="Grigoriev I.V."/>
            <person name="Debuchy R."/>
            <person name="Gladieux P."/>
            <person name="Thoren M.H."/>
            <person name="Johannesson H."/>
        </authorList>
    </citation>
    <scope>NUCLEOTIDE SEQUENCE</scope>
    <source>
        <strain evidence="2">CBS 508.74</strain>
    </source>
</reference>